<dbReference type="Gene3D" id="3.40.630.30">
    <property type="match status" value="1"/>
</dbReference>
<dbReference type="PROSITE" id="PS51186">
    <property type="entry name" value="GNAT"/>
    <property type="match status" value="1"/>
</dbReference>
<dbReference type="PANTHER" id="PTHR43877:SF2">
    <property type="entry name" value="AMINOALKYLPHOSPHONATE N-ACETYLTRANSFERASE-RELATED"/>
    <property type="match status" value="1"/>
</dbReference>
<dbReference type="InterPro" id="IPR016181">
    <property type="entry name" value="Acyl_CoA_acyltransferase"/>
</dbReference>
<keyword evidence="2" id="KW-0012">Acyltransferase</keyword>
<dbReference type="Proteomes" id="UP001626628">
    <property type="component" value="Chromosome"/>
</dbReference>
<feature type="domain" description="N-acetyltransferase" evidence="3">
    <location>
        <begin position="6"/>
        <end position="168"/>
    </location>
</feature>
<dbReference type="InterPro" id="IPR050832">
    <property type="entry name" value="Bact_Acetyltransf"/>
</dbReference>
<dbReference type="CDD" id="cd04301">
    <property type="entry name" value="NAT_SF"/>
    <property type="match status" value="1"/>
</dbReference>
<dbReference type="RefSeq" id="WP_399143970.1">
    <property type="nucleotide sequence ID" value="NZ_CP147982.1"/>
</dbReference>
<reference evidence="4 5" key="1">
    <citation type="submission" date="2024-03" db="EMBL/GenBank/DDBJ databases">
        <title>The complete genome of Streptomyces sirii sp.nov.</title>
        <authorList>
            <person name="Zakalyukina Y.V."/>
            <person name="Belik A.R."/>
            <person name="Biryukov M.V."/>
            <person name="Baturina O.A."/>
            <person name="Kabilov M.R."/>
        </authorList>
    </citation>
    <scope>NUCLEOTIDE SEQUENCE [LARGE SCALE GENOMIC DNA]</scope>
    <source>
        <strain evidence="4 5">BP-8</strain>
    </source>
</reference>
<evidence type="ECO:0000259" key="3">
    <source>
        <dbReference type="PROSITE" id="PS51186"/>
    </source>
</evidence>
<organism evidence="4 5">
    <name type="scientific">Streptomyces sirii</name>
    <dbReference type="NCBI Taxonomy" id="3127701"/>
    <lineage>
        <taxon>Bacteria</taxon>
        <taxon>Bacillati</taxon>
        <taxon>Actinomycetota</taxon>
        <taxon>Actinomycetes</taxon>
        <taxon>Kitasatosporales</taxon>
        <taxon>Streptomycetaceae</taxon>
        <taxon>Streptomyces</taxon>
    </lineage>
</organism>
<evidence type="ECO:0000256" key="1">
    <source>
        <dbReference type="ARBA" id="ARBA00022679"/>
    </source>
</evidence>
<keyword evidence="1" id="KW-0808">Transferase</keyword>
<dbReference type="InterPro" id="IPR000182">
    <property type="entry name" value="GNAT_dom"/>
</dbReference>
<accession>A0ABZ2QH38</accession>
<keyword evidence="5" id="KW-1185">Reference proteome</keyword>
<dbReference type="SUPFAM" id="SSF55729">
    <property type="entry name" value="Acyl-CoA N-acyltransferases (Nat)"/>
    <property type="match status" value="1"/>
</dbReference>
<protein>
    <submittedName>
        <fullName evidence="4">GNAT family N-acetyltransferase</fullName>
    </submittedName>
</protein>
<evidence type="ECO:0000313" key="4">
    <source>
        <dbReference type="EMBL" id="WXK75838.1"/>
    </source>
</evidence>
<name>A0ABZ2QH38_9ACTN</name>
<dbReference type="PANTHER" id="PTHR43877">
    <property type="entry name" value="AMINOALKYLPHOSPHONATE N-ACETYLTRANSFERASE-RELATED-RELATED"/>
    <property type="match status" value="1"/>
</dbReference>
<dbReference type="EMBL" id="CP147982">
    <property type="protein sequence ID" value="WXK75838.1"/>
    <property type="molecule type" value="Genomic_DNA"/>
</dbReference>
<gene>
    <name evidence="4" type="ORF">WAB15_07550</name>
</gene>
<evidence type="ECO:0000256" key="2">
    <source>
        <dbReference type="ARBA" id="ARBA00023315"/>
    </source>
</evidence>
<evidence type="ECO:0000313" key="5">
    <source>
        <dbReference type="Proteomes" id="UP001626628"/>
    </source>
</evidence>
<sequence>MPTSELTFRTALEADIPGLVELIESAYRGDASRVGWTTEADLLEGQRTDPEGVAAVVRNETGRLLIAERDGELVACCQLEHRGDHAYFGMFAVRPKLQGGGLGKIIIAEAERTARETWGSGEMRMTVIRQREDLIAWYERRGYQRTGELSPFPYGDERFGVPRRADLEFELLVKPLV</sequence>
<dbReference type="Pfam" id="PF00583">
    <property type="entry name" value="Acetyltransf_1"/>
    <property type="match status" value="1"/>
</dbReference>
<proteinExistence type="predicted"/>